<accession>A0ABR4PUV7</accession>
<dbReference type="InterPro" id="IPR007148">
    <property type="entry name" value="SSU_processome_Utp12"/>
</dbReference>
<gene>
    <name evidence="6" type="ORF">PVAG01_00659</name>
</gene>
<protein>
    <recommendedName>
        <fullName evidence="5">Small-subunit processome Utp12 domain-containing protein</fullName>
    </recommendedName>
</protein>
<feature type="region of interest" description="Disordered" evidence="4">
    <location>
        <begin position="306"/>
        <end position="405"/>
    </location>
</feature>
<dbReference type="Pfam" id="PF04003">
    <property type="entry name" value="Utp12"/>
    <property type="match status" value="1"/>
</dbReference>
<proteinExistence type="inferred from homology"/>
<evidence type="ECO:0000256" key="4">
    <source>
        <dbReference type="SAM" id="MobiDB-lite"/>
    </source>
</evidence>
<dbReference type="Proteomes" id="UP001629113">
    <property type="component" value="Unassembled WGS sequence"/>
</dbReference>
<dbReference type="InterPro" id="IPR052414">
    <property type="entry name" value="U3_snoRNA-assoc_WDR"/>
</dbReference>
<dbReference type="PANTHER" id="PTHR44267">
    <property type="entry name" value="WD REPEAT-CONTAINING PROTEIN 43"/>
    <property type="match status" value="1"/>
</dbReference>
<sequence length="405" mass="43251">MSTKRKFNTKLGQPMVKPSAKPVGKTYVDESRTVASSGHTGRANGFKKGEVVELSSDSSSDSDASDHDAGDDAVDADSAAGDEDVAMADAEGAAAVEDTEEAAEPSFGDLVRANASEPIDVAGAFEDAGAVSFPQGVQLQTPSGASLGTVLSQALKTNDVALLESCLQTSDNKTIRATIQRLDSPLAGTLLQKLAERIHRRPGRSGSLMNWVQWSLVTHGGYLATQPDLIQKLAELNKVLDERSKSINNLLSLKGKLDMLEAQIDLRKSMQRAQQGLGDEEDDEDVIYVEGQESDDEQVAINGIAQKLGRNGELEELSEVESEDSEDMPMVDGMVADSEDEDEDSDEDDLIDDEAIETDAESGDEDEVDHDDMDSQGDISESDDGAAAPPTKMQRIGGKFARGKK</sequence>
<reference evidence="6 7" key="1">
    <citation type="submission" date="2024-06" db="EMBL/GenBank/DDBJ databases">
        <title>Complete genome of Phlyctema vagabunda strain 19-DSS-EL-015.</title>
        <authorList>
            <person name="Fiorenzani C."/>
        </authorList>
    </citation>
    <scope>NUCLEOTIDE SEQUENCE [LARGE SCALE GENOMIC DNA]</scope>
    <source>
        <strain evidence="6 7">19-DSS-EL-015</strain>
    </source>
</reference>
<evidence type="ECO:0000313" key="7">
    <source>
        <dbReference type="Proteomes" id="UP001629113"/>
    </source>
</evidence>
<evidence type="ECO:0000313" key="6">
    <source>
        <dbReference type="EMBL" id="KAL3427150.1"/>
    </source>
</evidence>
<evidence type="ECO:0000259" key="5">
    <source>
        <dbReference type="Pfam" id="PF04003"/>
    </source>
</evidence>
<feature type="compositionally biased region" description="Acidic residues" evidence="4">
    <location>
        <begin position="337"/>
        <end position="384"/>
    </location>
</feature>
<comment type="subcellular location">
    <subcellularLocation>
        <location evidence="1">Nucleus</location>
    </subcellularLocation>
</comment>
<evidence type="ECO:0000256" key="1">
    <source>
        <dbReference type="ARBA" id="ARBA00004123"/>
    </source>
</evidence>
<dbReference type="PANTHER" id="PTHR44267:SF1">
    <property type="entry name" value="WD REPEAT-CONTAINING PROTEIN 43"/>
    <property type="match status" value="1"/>
</dbReference>
<comment type="caution">
    <text evidence="6">The sequence shown here is derived from an EMBL/GenBank/DDBJ whole genome shotgun (WGS) entry which is preliminary data.</text>
</comment>
<name>A0ABR4PUV7_9HELO</name>
<feature type="compositionally biased region" description="Acidic residues" evidence="4">
    <location>
        <begin position="314"/>
        <end position="329"/>
    </location>
</feature>
<dbReference type="EMBL" id="JBFCZG010000001">
    <property type="protein sequence ID" value="KAL3427150.1"/>
    <property type="molecule type" value="Genomic_DNA"/>
</dbReference>
<evidence type="ECO:0000256" key="3">
    <source>
        <dbReference type="ARBA" id="ARBA00038335"/>
    </source>
</evidence>
<keyword evidence="7" id="KW-1185">Reference proteome</keyword>
<keyword evidence="2" id="KW-0539">Nucleus</keyword>
<comment type="similarity">
    <text evidence="3">Belongs to the UTP5 family.</text>
</comment>
<feature type="region of interest" description="Disordered" evidence="4">
    <location>
        <begin position="1"/>
        <end position="79"/>
    </location>
</feature>
<feature type="domain" description="Small-subunit processome Utp12" evidence="5">
    <location>
        <begin position="158"/>
        <end position="261"/>
    </location>
</feature>
<evidence type="ECO:0000256" key="2">
    <source>
        <dbReference type="ARBA" id="ARBA00023242"/>
    </source>
</evidence>
<organism evidence="6 7">
    <name type="scientific">Phlyctema vagabunda</name>
    <dbReference type="NCBI Taxonomy" id="108571"/>
    <lineage>
        <taxon>Eukaryota</taxon>
        <taxon>Fungi</taxon>
        <taxon>Dikarya</taxon>
        <taxon>Ascomycota</taxon>
        <taxon>Pezizomycotina</taxon>
        <taxon>Leotiomycetes</taxon>
        <taxon>Helotiales</taxon>
        <taxon>Dermateaceae</taxon>
        <taxon>Phlyctema</taxon>
    </lineage>
</organism>